<keyword evidence="3" id="KW-1185">Reference proteome</keyword>
<dbReference type="AlphaFoldDB" id="A0A314KWT8"/>
<dbReference type="Gramene" id="OIT33780">
    <property type="protein sequence ID" value="OIT33780"/>
    <property type="gene ID" value="A4A49_05392"/>
</dbReference>
<evidence type="ECO:0000313" key="2">
    <source>
        <dbReference type="EMBL" id="OIT33780.1"/>
    </source>
</evidence>
<evidence type="ECO:0000313" key="3">
    <source>
        <dbReference type="Proteomes" id="UP000187609"/>
    </source>
</evidence>
<feature type="region of interest" description="Disordered" evidence="1">
    <location>
        <begin position="1"/>
        <end position="21"/>
    </location>
</feature>
<dbReference type="EMBL" id="MJEQ01000825">
    <property type="protein sequence ID" value="OIT33780.1"/>
    <property type="molecule type" value="Genomic_DNA"/>
</dbReference>
<name>A0A314KWT8_NICAT</name>
<comment type="caution">
    <text evidence="2">The sequence shown here is derived from an EMBL/GenBank/DDBJ whole genome shotgun (WGS) entry which is preliminary data.</text>
</comment>
<organism evidence="2 3">
    <name type="scientific">Nicotiana attenuata</name>
    <name type="common">Coyote tobacco</name>
    <dbReference type="NCBI Taxonomy" id="49451"/>
    <lineage>
        <taxon>Eukaryota</taxon>
        <taxon>Viridiplantae</taxon>
        <taxon>Streptophyta</taxon>
        <taxon>Embryophyta</taxon>
        <taxon>Tracheophyta</taxon>
        <taxon>Spermatophyta</taxon>
        <taxon>Magnoliopsida</taxon>
        <taxon>eudicotyledons</taxon>
        <taxon>Gunneridae</taxon>
        <taxon>Pentapetalae</taxon>
        <taxon>asterids</taxon>
        <taxon>lamiids</taxon>
        <taxon>Solanales</taxon>
        <taxon>Solanaceae</taxon>
        <taxon>Nicotianoideae</taxon>
        <taxon>Nicotianeae</taxon>
        <taxon>Nicotiana</taxon>
    </lineage>
</organism>
<gene>
    <name evidence="2" type="ORF">A4A49_05392</name>
</gene>
<evidence type="ECO:0000256" key="1">
    <source>
        <dbReference type="SAM" id="MobiDB-lite"/>
    </source>
</evidence>
<dbReference type="Proteomes" id="UP000187609">
    <property type="component" value="Unassembled WGS sequence"/>
</dbReference>
<reference evidence="2" key="1">
    <citation type="submission" date="2016-11" db="EMBL/GenBank/DDBJ databases">
        <title>The genome of Nicotiana attenuata.</title>
        <authorList>
            <person name="Xu S."/>
            <person name="Brockmoeller T."/>
            <person name="Gaquerel E."/>
            <person name="Navarro A."/>
            <person name="Kuhl H."/>
            <person name="Gase K."/>
            <person name="Ling Z."/>
            <person name="Zhou W."/>
            <person name="Kreitzer C."/>
            <person name="Stanke M."/>
            <person name="Tang H."/>
            <person name="Lyons E."/>
            <person name="Pandey P."/>
            <person name="Pandey S.P."/>
            <person name="Timmermann B."/>
            <person name="Baldwin I.T."/>
        </authorList>
    </citation>
    <scope>NUCLEOTIDE SEQUENCE [LARGE SCALE GENOMIC DNA]</scope>
    <source>
        <strain evidence="2">UT</strain>
    </source>
</reference>
<feature type="compositionally biased region" description="Basic residues" evidence="1">
    <location>
        <begin position="1"/>
        <end position="10"/>
    </location>
</feature>
<protein>
    <submittedName>
        <fullName evidence="2">Uncharacterized protein</fullName>
    </submittedName>
</protein>
<proteinExistence type="predicted"/>
<sequence length="71" mass="8398">MEVTRHRHGRDPHDDQPTAASILRHRGPVEIGRFRGENPEAWIFQADRYFDFYHIAEDQRLSITSFYSLSP</sequence>
<accession>A0A314KWT8</accession>